<comment type="caution">
    <text evidence="10">The sequence shown here is derived from an EMBL/GenBank/DDBJ whole genome shotgun (WGS) entry which is preliminary data.</text>
</comment>
<dbReference type="SMART" id="SM00382">
    <property type="entry name" value="AAA"/>
    <property type="match status" value="1"/>
</dbReference>
<keyword evidence="11" id="KW-1185">Reference proteome</keyword>
<evidence type="ECO:0000256" key="6">
    <source>
        <dbReference type="ARBA" id="ARBA00023136"/>
    </source>
</evidence>
<dbReference type="InterPro" id="IPR003593">
    <property type="entry name" value="AAA+_ATPase"/>
</dbReference>
<evidence type="ECO:0000256" key="4">
    <source>
        <dbReference type="ARBA" id="ARBA00022840"/>
    </source>
</evidence>
<dbReference type="PROSITE" id="PS50893">
    <property type="entry name" value="ABC_TRANSPORTER_2"/>
    <property type="match status" value="1"/>
</dbReference>
<dbReference type="SUPFAM" id="SSF90123">
    <property type="entry name" value="ABC transporter transmembrane region"/>
    <property type="match status" value="1"/>
</dbReference>
<evidence type="ECO:0000256" key="5">
    <source>
        <dbReference type="ARBA" id="ARBA00022989"/>
    </source>
</evidence>
<evidence type="ECO:0000259" key="9">
    <source>
        <dbReference type="PROSITE" id="PS50929"/>
    </source>
</evidence>
<feature type="transmembrane region" description="Helical" evidence="7">
    <location>
        <begin position="144"/>
        <end position="173"/>
    </location>
</feature>
<keyword evidence="6 7" id="KW-0472">Membrane</keyword>
<evidence type="ECO:0000313" key="10">
    <source>
        <dbReference type="EMBL" id="NOU80144.1"/>
    </source>
</evidence>
<feature type="transmembrane region" description="Helical" evidence="7">
    <location>
        <begin position="61"/>
        <end position="81"/>
    </location>
</feature>
<feature type="transmembrane region" description="Helical" evidence="7">
    <location>
        <begin position="274"/>
        <end position="294"/>
    </location>
</feature>
<accession>A0ABX1YI27</accession>
<feature type="transmembrane region" description="Helical" evidence="7">
    <location>
        <begin position="20"/>
        <end position="41"/>
    </location>
</feature>
<comment type="subcellular location">
    <subcellularLocation>
        <location evidence="1">Cell membrane</location>
        <topology evidence="1">Multi-pass membrane protein</topology>
    </subcellularLocation>
</comment>
<evidence type="ECO:0000256" key="1">
    <source>
        <dbReference type="ARBA" id="ARBA00004651"/>
    </source>
</evidence>
<keyword evidence="3" id="KW-0547">Nucleotide-binding</keyword>
<gene>
    <name evidence="10" type="ORF">GC101_14840</name>
</gene>
<organism evidence="10 11">
    <name type="scientific">Paenibacillus phytohabitans</name>
    <dbReference type="NCBI Taxonomy" id="2654978"/>
    <lineage>
        <taxon>Bacteria</taxon>
        <taxon>Bacillati</taxon>
        <taxon>Bacillota</taxon>
        <taxon>Bacilli</taxon>
        <taxon>Bacillales</taxon>
        <taxon>Paenibacillaceae</taxon>
        <taxon>Paenibacillus</taxon>
    </lineage>
</organism>
<dbReference type="PROSITE" id="PS50929">
    <property type="entry name" value="ABC_TM1F"/>
    <property type="match status" value="1"/>
</dbReference>
<dbReference type="InterPro" id="IPR027417">
    <property type="entry name" value="P-loop_NTPase"/>
</dbReference>
<dbReference type="InterPro" id="IPR011527">
    <property type="entry name" value="ABC1_TM_dom"/>
</dbReference>
<dbReference type="RefSeq" id="WP_171717858.1">
    <property type="nucleotide sequence ID" value="NZ_WHOB01000039.1"/>
</dbReference>
<evidence type="ECO:0000256" key="7">
    <source>
        <dbReference type="SAM" id="Phobius"/>
    </source>
</evidence>
<dbReference type="PROSITE" id="PS00211">
    <property type="entry name" value="ABC_TRANSPORTER_1"/>
    <property type="match status" value="1"/>
</dbReference>
<evidence type="ECO:0000259" key="8">
    <source>
        <dbReference type="PROSITE" id="PS50893"/>
    </source>
</evidence>
<dbReference type="Pfam" id="PF00664">
    <property type="entry name" value="ABC_membrane"/>
    <property type="match status" value="1"/>
</dbReference>
<name>A0ABX1YI27_9BACL</name>
<dbReference type="Pfam" id="PF00005">
    <property type="entry name" value="ABC_tran"/>
    <property type="match status" value="1"/>
</dbReference>
<feature type="transmembrane region" description="Helical" evidence="7">
    <location>
        <begin position="193"/>
        <end position="213"/>
    </location>
</feature>
<feature type="domain" description="ABC transmembrane type-1" evidence="9">
    <location>
        <begin position="23"/>
        <end position="303"/>
    </location>
</feature>
<dbReference type="Proteomes" id="UP000596857">
    <property type="component" value="Unassembled WGS sequence"/>
</dbReference>
<proteinExistence type="predicted"/>
<dbReference type="Gene3D" id="1.20.1560.10">
    <property type="entry name" value="ABC transporter type 1, transmembrane domain"/>
    <property type="match status" value="1"/>
</dbReference>
<feature type="domain" description="ABC transporter" evidence="8">
    <location>
        <begin position="337"/>
        <end position="572"/>
    </location>
</feature>
<dbReference type="GO" id="GO:0005524">
    <property type="term" value="F:ATP binding"/>
    <property type="evidence" value="ECO:0007669"/>
    <property type="project" value="UniProtKB-KW"/>
</dbReference>
<dbReference type="InterPro" id="IPR017871">
    <property type="entry name" value="ABC_transporter-like_CS"/>
</dbReference>
<feature type="transmembrane region" description="Helical" evidence="7">
    <location>
        <begin position="245"/>
        <end position="268"/>
    </location>
</feature>
<evidence type="ECO:0000256" key="3">
    <source>
        <dbReference type="ARBA" id="ARBA00022741"/>
    </source>
</evidence>
<sequence>MKKKGAFARLSTYMLRHKLIYSILLLVTLFSIVLDLTMAWFLSRITDAAVRLDVEAFTGLAWFGVIFLTVAGINTFLSVYLKTNISAKIRNELRQDMMGHTLALPQSYFDRNHSGDLLSRFTNDNQSVGEACGHVMMDLLRNPLLAVASFAYLIYINWLLALICLSVGPLLFLTGKIFGNAMRANSVRVQENMSRTTAFLNDILGSSMVFKAFSIERRLQKQYVEYSESIASGEKKKARIEGATGAISSVLGNLTFLLALVIAGWFVAKGSLEVGAMIAFIQLMNYLVGPFSVLPGLVASMQQSLGAAERIFEVMDAAPEVEVLPEQQMQQPDFNVLQLADLSFGYPESEKQSLSKVNLELTRGKQMAVVGPSGGGKSTLFKLLLGFYKPDAGEISINNQAIAGMQLEQLRSYFAYVPQESGLYTGSIRDNIGNGRPGATEEEIIEALRQANAYDFVMELPEGIHTDIGEHGSRLSGGQRQRLSIARAMLKNAPILLLDEATAALDNESEKMVQQAIRKLMKDKTTLVIAHRLSTIQNADIILVMENGEIVERGGHEELLAAEGRYFELYNSQLEQEAVEEGQYSSLGGESLSSGGMAPLKQETAVAGTL</sequence>
<evidence type="ECO:0000256" key="2">
    <source>
        <dbReference type="ARBA" id="ARBA00022692"/>
    </source>
</evidence>
<dbReference type="Gene3D" id="3.40.50.300">
    <property type="entry name" value="P-loop containing nucleotide triphosphate hydrolases"/>
    <property type="match status" value="1"/>
</dbReference>
<dbReference type="PANTHER" id="PTHR43394:SF1">
    <property type="entry name" value="ATP-BINDING CASSETTE SUB-FAMILY B MEMBER 10, MITOCHONDRIAL"/>
    <property type="match status" value="1"/>
</dbReference>
<dbReference type="InterPro" id="IPR003439">
    <property type="entry name" value="ABC_transporter-like_ATP-bd"/>
</dbReference>
<dbReference type="CDD" id="cd07346">
    <property type="entry name" value="ABC_6TM_exporters"/>
    <property type="match status" value="1"/>
</dbReference>
<dbReference type="InterPro" id="IPR036640">
    <property type="entry name" value="ABC1_TM_sf"/>
</dbReference>
<keyword evidence="4 10" id="KW-0067">ATP-binding</keyword>
<evidence type="ECO:0000313" key="11">
    <source>
        <dbReference type="Proteomes" id="UP000596857"/>
    </source>
</evidence>
<dbReference type="InterPro" id="IPR039421">
    <property type="entry name" value="Type_1_exporter"/>
</dbReference>
<reference evidence="10 11" key="1">
    <citation type="submission" date="2019-10" db="EMBL/GenBank/DDBJ databases">
        <title>Description of Paenibacillus terricola sp. nov.</title>
        <authorList>
            <person name="Carlier A."/>
            <person name="Qi S."/>
        </authorList>
    </citation>
    <scope>NUCLEOTIDE SEQUENCE [LARGE SCALE GENOMIC DNA]</scope>
    <source>
        <strain evidence="10 11">LMG 31459</strain>
    </source>
</reference>
<dbReference type="EMBL" id="WHOB01000039">
    <property type="protein sequence ID" value="NOU80144.1"/>
    <property type="molecule type" value="Genomic_DNA"/>
</dbReference>
<keyword evidence="5 7" id="KW-1133">Transmembrane helix</keyword>
<dbReference type="PANTHER" id="PTHR43394">
    <property type="entry name" value="ATP-DEPENDENT PERMEASE MDL1, MITOCHONDRIAL"/>
    <property type="match status" value="1"/>
</dbReference>
<protein>
    <submittedName>
        <fullName evidence="10">ATP-binding cassette domain-containing protein</fullName>
    </submittedName>
</protein>
<keyword evidence="2 7" id="KW-0812">Transmembrane</keyword>
<dbReference type="SUPFAM" id="SSF52540">
    <property type="entry name" value="P-loop containing nucleoside triphosphate hydrolases"/>
    <property type="match status" value="1"/>
</dbReference>